<evidence type="ECO:0000256" key="1">
    <source>
        <dbReference type="ARBA" id="ARBA00006432"/>
    </source>
</evidence>
<comment type="similarity">
    <text evidence="1">Belongs to the ATP-dependent AMP-binding enzyme family.</text>
</comment>
<dbReference type="PANTHER" id="PTHR24096">
    <property type="entry name" value="LONG-CHAIN-FATTY-ACID--COA LIGASE"/>
    <property type="match status" value="1"/>
</dbReference>
<evidence type="ECO:0000259" key="4">
    <source>
        <dbReference type="Pfam" id="PF13193"/>
    </source>
</evidence>
<dbReference type="InterPro" id="IPR000873">
    <property type="entry name" value="AMP-dep_synth/lig_dom"/>
</dbReference>
<name>A0ABS9TIV8_9PSEU</name>
<feature type="domain" description="AMP-binding enzyme C-terminal" evidence="4">
    <location>
        <begin position="442"/>
        <end position="522"/>
    </location>
</feature>
<dbReference type="InterPro" id="IPR025110">
    <property type="entry name" value="AMP-bd_C"/>
</dbReference>
<dbReference type="InterPro" id="IPR020845">
    <property type="entry name" value="AMP-binding_CS"/>
</dbReference>
<gene>
    <name evidence="5" type="ORF">MMF94_21280</name>
</gene>
<keyword evidence="6" id="KW-1185">Reference proteome</keyword>
<dbReference type="Pfam" id="PF13193">
    <property type="entry name" value="AMP-binding_C"/>
    <property type="match status" value="1"/>
</dbReference>
<evidence type="ECO:0000313" key="5">
    <source>
        <dbReference type="EMBL" id="MCH6168231.1"/>
    </source>
</evidence>
<evidence type="ECO:0000256" key="2">
    <source>
        <dbReference type="ARBA" id="ARBA00022598"/>
    </source>
</evidence>
<dbReference type="SUPFAM" id="SSF56801">
    <property type="entry name" value="Acetyl-CoA synthetase-like"/>
    <property type="match status" value="1"/>
</dbReference>
<accession>A0ABS9TIV8</accession>
<dbReference type="PROSITE" id="PS00455">
    <property type="entry name" value="AMP_BINDING"/>
    <property type="match status" value="1"/>
</dbReference>
<dbReference type="InterPro" id="IPR042099">
    <property type="entry name" value="ANL_N_sf"/>
</dbReference>
<reference evidence="5 6" key="1">
    <citation type="submission" date="2022-03" db="EMBL/GenBank/DDBJ databases">
        <title>Pseudonocardia alaer sp. nov., a novel actinomycete isolated from reed forest soil.</title>
        <authorList>
            <person name="Wang L."/>
        </authorList>
    </citation>
    <scope>NUCLEOTIDE SEQUENCE [LARGE SCALE GENOMIC DNA]</scope>
    <source>
        <strain evidence="5 6">Y-16303</strain>
    </source>
</reference>
<dbReference type="InterPro" id="IPR045851">
    <property type="entry name" value="AMP-bd_C_sf"/>
</dbReference>
<dbReference type="EMBL" id="JAKXMK010000017">
    <property type="protein sequence ID" value="MCH6168231.1"/>
    <property type="molecule type" value="Genomic_DNA"/>
</dbReference>
<proteinExistence type="inferred from homology"/>
<feature type="domain" description="AMP-dependent synthetase/ligase" evidence="3">
    <location>
        <begin position="30"/>
        <end position="390"/>
    </location>
</feature>
<keyword evidence="2" id="KW-0436">Ligase</keyword>
<dbReference type="Pfam" id="PF00501">
    <property type="entry name" value="AMP-binding"/>
    <property type="match status" value="1"/>
</dbReference>
<protein>
    <submittedName>
        <fullName evidence="5">AMP-binding protein</fullName>
    </submittedName>
</protein>
<dbReference type="Proteomes" id="UP001299970">
    <property type="component" value="Unassembled WGS sequence"/>
</dbReference>
<dbReference type="RefSeq" id="WP_241038863.1">
    <property type="nucleotide sequence ID" value="NZ_BAAAJF010000001.1"/>
</dbReference>
<evidence type="ECO:0000313" key="6">
    <source>
        <dbReference type="Proteomes" id="UP001299970"/>
    </source>
</evidence>
<dbReference type="Gene3D" id="3.40.50.12780">
    <property type="entry name" value="N-terminal domain of ligase-like"/>
    <property type="match status" value="1"/>
</dbReference>
<dbReference type="PANTHER" id="PTHR24096:SF149">
    <property type="entry name" value="AMP-BINDING DOMAIN-CONTAINING PROTEIN-RELATED"/>
    <property type="match status" value="1"/>
</dbReference>
<sequence>MIFRSPYPDVDIPDVPLHEFVFGQLDPADADRPAVLAADTGRGYTFGELTRTVSGVAAALGERGLGRGDVAAIFAPNTPDYPAAFHGVLGAGAVASPANALYTPGELAHQLRDSAARILFTTPEHLDRARAAVVHDGVQVSEIVVFGEATGRRGAVPETSLDEMVGGADTSRAAAAVAPDDLAALPYSSGTTGLPKGVQLTHRNLAVNLLQSDPIGRIGPCARLLAVVPLSHSYGITAIMNQGLRHRALVVTVPRFDLAAFLQAIAEHRIDHIHVVPPIMLALARSPLVDSYDLSSLDIVVSAAAPLDRDLAGAVADRLGVTVLQGYGMTESSPCTHGIPVDRPDIDRGSIGVVMPNVEARVVDLMTGTDVAAGEPGELICRGPNIMRGYRNDPEATAATVDADGYLHTGDVVTVSEDGVFHVVDRVKELIKYKGYQVAPAELEALLLRHEGIADAAVVGLPGPDGEERPKAFVVRRECAEQLPPEKFAEDVMTFVACRVAPYKKVRAVEFVDLIPRSAAGKILRKALRAASRGSE</sequence>
<evidence type="ECO:0000259" key="3">
    <source>
        <dbReference type="Pfam" id="PF00501"/>
    </source>
</evidence>
<comment type="caution">
    <text evidence="5">The sequence shown here is derived from an EMBL/GenBank/DDBJ whole genome shotgun (WGS) entry which is preliminary data.</text>
</comment>
<dbReference type="Gene3D" id="3.30.300.30">
    <property type="match status" value="1"/>
</dbReference>
<organism evidence="5 6">
    <name type="scientific">Pseudonocardia alaniniphila</name>
    <dbReference type="NCBI Taxonomy" id="75291"/>
    <lineage>
        <taxon>Bacteria</taxon>
        <taxon>Bacillati</taxon>
        <taxon>Actinomycetota</taxon>
        <taxon>Actinomycetes</taxon>
        <taxon>Pseudonocardiales</taxon>
        <taxon>Pseudonocardiaceae</taxon>
        <taxon>Pseudonocardia</taxon>
    </lineage>
</organism>